<evidence type="ECO:0000313" key="2">
    <source>
        <dbReference type="EMBL" id="EFI34961.1"/>
    </source>
</evidence>
<evidence type="ECO:0000313" key="3">
    <source>
        <dbReference type="Proteomes" id="UP000005496"/>
    </source>
</evidence>
<dbReference type="InterPro" id="IPR016181">
    <property type="entry name" value="Acyl_CoA_acyltransferase"/>
</dbReference>
<reference evidence="2" key="1">
    <citation type="submission" date="2010-05" db="EMBL/GenBank/DDBJ databases">
        <title>The draft genome of Desulfonatronospira thiodismutans ASO3-1.</title>
        <authorList>
            <consortium name="US DOE Joint Genome Institute (JGI-PGF)"/>
            <person name="Lucas S."/>
            <person name="Copeland A."/>
            <person name="Lapidus A."/>
            <person name="Cheng J.-F."/>
            <person name="Bruce D."/>
            <person name="Goodwin L."/>
            <person name="Pitluck S."/>
            <person name="Chertkov O."/>
            <person name="Brettin T."/>
            <person name="Detter J.C."/>
            <person name="Han C."/>
            <person name="Land M.L."/>
            <person name="Hauser L."/>
            <person name="Kyrpides N."/>
            <person name="Mikhailova N."/>
            <person name="Muyzer G."/>
            <person name="Woyke T."/>
        </authorList>
    </citation>
    <scope>NUCLEOTIDE SEQUENCE [LARGE SCALE GENOMIC DNA]</scope>
    <source>
        <strain evidence="2">ASO3-1</strain>
    </source>
</reference>
<dbReference type="EMBL" id="ACJN02000002">
    <property type="protein sequence ID" value="EFI34961.1"/>
    <property type="molecule type" value="Genomic_DNA"/>
</dbReference>
<dbReference type="Gene3D" id="3.40.630.30">
    <property type="match status" value="1"/>
</dbReference>
<proteinExistence type="predicted"/>
<dbReference type="PANTHER" id="PTHR41373">
    <property type="entry name" value="DUF2156 DOMAIN-CONTAINING PROTEIN"/>
    <property type="match status" value="1"/>
</dbReference>
<comment type="caution">
    <text evidence="2">The sequence shown here is derived from an EMBL/GenBank/DDBJ whole genome shotgun (WGS) entry which is preliminary data.</text>
</comment>
<dbReference type="SUPFAM" id="SSF55729">
    <property type="entry name" value="Acyl-CoA N-acyltransferases (Nat)"/>
    <property type="match status" value="2"/>
</dbReference>
<dbReference type="PIRSF" id="PIRSF018688">
    <property type="entry name" value="UCP018688"/>
    <property type="match status" value="1"/>
</dbReference>
<gene>
    <name evidence="2" type="ORF">Dthio_PD2353</name>
</gene>
<name>D6SQD5_9BACT</name>
<dbReference type="PANTHER" id="PTHR41373:SF1">
    <property type="entry name" value="PHOSPHATIDYLGLYCEROL LYSYLTRANSFERASE C-TERMINAL DOMAIN-CONTAINING PROTEIN"/>
    <property type="match status" value="1"/>
</dbReference>
<dbReference type="Proteomes" id="UP000005496">
    <property type="component" value="Unassembled WGS sequence"/>
</dbReference>
<organism evidence="2 3">
    <name type="scientific">Desulfonatronospira thiodismutans ASO3-1</name>
    <dbReference type="NCBI Taxonomy" id="555779"/>
    <lineage>
        <taxon>Bacteria</taxon>
        <taxon>Pseudomonadati</taxon>
        <taxon>Thermodesulfobacteriota</taxon>
        <taxon>Desulfovibrionia</taxon>
        <taxon>Desulfovibrionales</taxon>
        <taxon>Desulfonatronovibrionaceae</taxon>
        <taxon>Desulfonatronospira</taxon>
    </lineage>
</organism>
<sequence length="288" mass="33687">MQFYPIDLSLQDSYNRLLARTQQPVSDYSFTNVWGWSQEYGLEIAFDHELAWIRQDKPEQGFWAPVGDWNADWPRILDSFPRPARFIRVPEKLALIWKESLPGVEIHEAREHWDYLYSVPELKALKGNKWHKKKNLYNQFVKNNDYTYVSLDRKYIEFALGLQTEWCLWKECQESQTLEAENHVVVRVFNAWEELRGPFGAGIMVNGDMAAFTVAEALPDNTLLIHFEKGCPKYKGVYQAMNSLFLQNSAPDFEVVNREQDMGDPGLKKAKESYHPIGFLKKYTVVIH</sequence>
<protein>
    <submittedName>
        <fullName evidence="2">Uncharacterized conserved protein UCP018688</fullName>
    </submittedName>
</protein>
<dbReference type="Pfam" id="PF09924">
    <property type="entry name" value="LPG_synthase_C"/>
    <property type="match status" value="1"/>
</dbReference>
<dbReference type="InterPro" id="IPR016732">
    <property type="entry name" value="UCP018688"/>
</dbReference>
<accession>D6SQD5</accession>
<dbReference type="InterPro" id="IPR024320">
    <property type="entry name" value="LPG_synthase_C"/>
</dbReference>
<dbReference type="AlphaFoldDB" id="D6SQD5"/>
<feature type="domain" description="Phosphatidylglycerol lysyltransferase C-terminal" evidence="1">
    <location>
        <begin position="21"/>
        <end position="285"/>
    </location>
</feature>
<dbReference type="eggNOG" id="COG4866">
    <property type="taxonomic scope" value="Bacteria"/>
</dbReference>
<evidence type="ECO:0000259" key="1">
    <source>
        <dbReference type="Pfam" id="PF09924"/>
    </source>
</evidence>
<keyword evidence="3" id="KW-1185">Reference proteome</keyword>